<dbReference type="PANTHER" id="PTHR18763:SF0">
    <property type="entry name" value="WD REPEAT-CONTAINING PROTEIN 18"/>
    <property type="match status" value="1"/>
</dbReference>
<feature type="repeat" description="WD" evidence="3">
    <location>
        <begin position="244"/>
        <end position="287"/>
    </location>
</feature>
<dbReference type="GO" id="GO:0006261">
    <property type="term" value="P:DNA-templated DNA replication"/>
    <property type="evidence" value="ECO:0007669"/>
    <property type="project" value="TreeGrafter"/>
</dbReference>
<keyword evidence="1 3" id="KW-0853">WD repeat</keyword>
<keyword evidence="5" id="KW-1185">Reference proteome</keyword>
<evidence type="ECO:0000256" key="2">
    <source>
        <dbReference type="ARBA" id="ARBA00022737"/>
    </source>
</evidence>
<dbReference type="GO" id="GO:0006364">
    <property type="term" value="P:rRNA processing"/>
    <property type="evidence" value="ECO:0007669"/>
    <property type="project" value="TreeGrafter"/>
</dbReference>
<dbReference type="Proteomes" id="UP000688137">
    <property type="component" value="Unassembled WGS sequence"/>
</dbReference>
<evidence type="ECO:0000313" key="5">
    <source>
        <dbReference type="Proteomes" id="UP000688137"/>
    </source>
</evidence>
<name>A0A8S1K1B3_PARPR</name>
<accession>A0A8S1K1B3</accession>
<dbReference type="GO" id="GO:0120330">
    <property type="term" value="C:rixosome complex"/>
    <property type="evidence" value="ECO:0007669"/>
    <property type="project" value="TreeGrafter"/>
</dbReference>
<comment type="caution">
    <text evidence="4">The sequence shown here is derived from an EMBL/GenBank/DDBJ whole genome shotgun (WGS) entry which is preliminary data.</text>
</comment>
<evidence type="ECO:0000256" key="1">
    <source>
        <dbReference type="ARBA" id="ARBA00022574"/>
    </source>
</evidence>
<evidence type="ECO:0000313" key="4">
    <source>
        <dbReference type="EMBL" id="CAD8048184.1"/>
    </source>
</evidence>
<proteinExistence type="predicted"/>
<organism evidence="4 5">
    <name type="scientific">Paramecium primaurelia</name>
    <dbReference type="NCBI Taxonomy" id="5886"/>
    <lineage>
        <taxon>Eukaryota</taxon>
        <taxon>Sar</taxon>
        <taxon>Alveolata</taxon>
        <taxon>Ciliophora</taxon>
        <taxon>Intramacronucleata</taxon>
        <taxon>Oligohymenophorea</taxon>
        <taxon>Peniculida</taxon>
        <taxon>Parameciidae</taxon>
        <taxon>Paramecium</taxon>
    </lineage>
</organism>
<sequence>MAINASTNLIAVQTTNAIKLLDPKTSSILQTIESDIKTICFSNQSILIFSSKNVLSCFDYQGLELWKQHIGGESSIVFAFEYHSIYGIIYANKDFRIYTQIQELKSTLDFVAKEINKVYHYQQYLLVVDDLQNNVNLFLMDDIVLLKTKPFKVFTGNNSPINDFVLKNVLATISKDKELIIFDIATTQIIFQTQLDSEPLTLDIDLDYAYVGCVNKNIYQIKYNQQSINYTIQPTTQINKRKLLIGHLSEIKSVKLFFEDGHNYITSNSDDGQIFIWQVDGNQTTLSRKIVTLQAQKLYIIKRPQEHQLQSEEQILFKSKRLLQTKPLKKAKYTTNQFMICKKRIQKFKLSFNFTTQPPQNVIDPQINQIIEENQKLKQIIHQLL</sequence>
<dbReference type="PROSITE" id="PS50082">
    <property type="entry name" value="WD_REPEATS_2"/>
    <property type="match status" value="1"/>
</dbReference>
<dbReference type="EMBL" id="CAJJDM010000009">
    <property type="protein sequence ID" value="CAD8048184.1"/>
    <property type="molecule type" value="Genomic_DNA"/>
</dbReference>
<dbReference type="GO" id="GO:0005656">
    <property type="term" value="C:nuclear pre-replicative complex"/>
    <property type="evidence" value="ECO:0007669"/>
    <property type="project" value="TreeGrafter"/>
</dbReference>
<dbReference type="PANTHER" id="PTHR18763">
    <property type="entry name" value="WD-REPEAT PROTEIN 18"/>
    <property type="match status" value="1"/>
</dbReference>
<dbReference type="InterPro" id="IPR045227">
    <property type="entry name" value="WDR18/Ipi3/RID3"/>
</dbReference>
<dbReference type="InterPro" id="IPR001680">
    <property type="entry name" value="WD40_rpt"/>
</dbReference>
<dbReference type="OMA" id="ICKKRIQ"/>
<dbReference type="SMART" id="SM00320">
    <property type="entry name" value="WD40"/>
    <property type="match status" value="3"/>
</dbReference>
<gene>
    <name evidence="4" type="ORF">PPRIM_AZ9-3.1.T0120357</name>
</gene>
<dbReference type="AlphaFoldDB" id="A0A8S1K1B3"/>
<reference evidence="4" key="1">
    <citation type="submission" date="2021-01" db="EMBL/GenBank/DDBJ databases">
        <authorList>
            <consortium name="Genoscope - CEA"/>
            <person name="William W."/>
        </authorList>
    </citation>
    <scope>NUCLEOTIDE SEQUENCE</scope>
</reference>
<protein>
    <submittedName>
        <fullName evidence="4">Uncharacterized protein</fullName>
    </submittedName>
</protein>
<keyword evidence="2" id="KW-0677">Repeat</keyword>
<evidence type="ECO:0000256" key="3">
    <source>
        <dbReference type="PROSITE-ProRule" id="PRU00221"/>
    </source>
</evidence>